<dbReference type="Gene3D" id="1.10.540.10">
    <property type="entry name" value="Acyl-CoA dehydrogenase/oxidase, N-terminal domain"/>
    <property type="match status" value="1"/>
</dbReference>
<keyword evidence="7" id="KW-1185">Reference proteome</keyword>
<dbReference type="Pfam" id="PF02771">
    <property type="entry name" value="Acyl-CoA_dh_N"/>
    <property type="match status" value="1"/>
</dbReference>
<organism evidence="6 7">
    <name type="scientific">Actinomadura keratinilytica</name>
    <dbReference type="NCBI Taxonomy" id="547461"/>
    <lineage>
        <taxon>Bacteria</taxon>
        <taxon>Bacillati</taxon>
        <taxon>Actinomycetota</taxon>
        <taxon>Actinomycetes</taxon>
        <taxon>Streptosporangiales</taxon>
        <taxon>Thermomonosporaceae</taxon>
        <taxon>Actinomadura</taxon>
    </lineage>
</organism>
<keyword evidence="1" id="KW-0285">Flavoprotein</keyword>
<dbReference type="RefSeq" id="WP_345019227.1">
    <property type="nucleotide sequence ID" value="NZ_BAABDO010000017.1"/>
</dbReference>
<protein>
    <submittedName>
        <fullName evidence="6">Acyl-CoA dehydrogenase family protein</fullName>
    </submittedName>
</protein>
<dbReference type="InterPro" id="IPR013786">
    <property type="entry name" value="AcylCoA_DH/ox_N"/>
</dbReference>
<reference evidence="7" key="1">
    <citation type="journal article" date="2019" name="Int. J. Syst. Evol. Microbiol.">
        <title>The Global Catalogue of Microorganisms (GCM) 10K type strain sequencing project: providing services to taxonomists for standard genome sequencing and annotation.</title>
        <authorList>
            <consortium name="The Broad Institute Genomics Platform"/>
            <consortium name="The Broad Institute Genome Sequencing Center for Infectious Disease"/>
            <person name="Wu L."/>
            <person name="Ma J."/>
        </authorList>
    </citation>
    <scope>NUCLEOTIDE SEQUENCE [LARGE SCALE GENOMIC DNA]</scope>
    <source>
        <strain evidence="7">JCM 17316</strain>
    </source>
</reference>
<dbReference type="SUPFAM" id="SSF56645">
    <property type="entry name" value="Acyl-CoA dehydrogenase NM domain-like"/>
    <property type="match status" value="1"/>
</dbReference>
<dbReference type="SUPFAM" id="SSF47203">
    <property type="entry name" value="Acyl-CoA dehydrogenase C-terminal domain-like"/>
    <property type="match status" value="1"/>
</dbReference>
<evidence type="ECO:0000256" key="1">
    <source>
        <dbReference type="ARBA" id="ARBA00022630"/>
    </source>
</evidence>
<proteinExistence type="predicted"/>
<accession>A0ABP7YG14</accession>
<sequence>MTIALADVLPGIAARAAEHDRDGSFPHEAFADLHKAGVLNLTVPAELGGGGATLAEAVEVVGAVGAADPSVALVLAMHLLHHAVLRAPDCPWPTEVRRRVQRSSLDGVALLNALRVEPDLGTPARGGLPATVAARGGDGWTLRGRKIYSTGAPGLSWLLVWARTDDPRPRTGSFLVPADAPGIRIDPTWDHLGMRATRSDDVIFDGVPVPADHAVDVRPAEEQPPRPGGAFPAWNALLISAIYDGVARAARDWLVGYLNERTPANLGRPLATLPRFQAAVGRIEALLSANRTLLAAAAREERDADGAALVKHTVTGNAVRAVETGLTLIGNPGLSRRNPIERHYRDVLCARIHTPQDDTILTGAGTAALAR</sequence>
<dbReference type="InterPro" id="IPR052547">
    <property type="entry name" value="Mito_Isobutyryl-CoADH"/>
</dbReference>
<dbReference type="Pfam" id="PF08028">
    <property type="entry name" value="Acyl-CoA_dh_2"/>
    <property type="match status" value="1"/>
</dbReference>
<dbReference type="Gene3D" id="2.40.110.10">
    <property type="entry name" value="Butyryl-CoA Dehydrogenase, subunit A, domain 2"/>
    <property type="match status" value="1"/>
</dbReference>
<dbReference type="InterPro" id="IPR009100">
    <property type="entry name" value="AcylCoA_DH/oxidase_NM_dom_sf"/>
</dbReference>
<evidence type="ECO:0000259" key="4">
    <source>
        <dbReference type="Pfam" id="PF02771"/>
    </source>
</evidence>
<gene>
    <name evidence="6" type="ORF">GCM10022416_17590</name>
</gene>
<dbReference type="InterPro" id="IPR036250">
    <property type="entry name" value="AcylCo_DH-like_C"/>
</dbReference>
<dbReference type="CDD" id="cd00567">
    <property type="entry name" value="ACAD"/>
    <property type="match status" value="1"/>
</dbReference>
<comment type="caution">
    <text evidence="6">The sequence shown here is derived from an EMBL/GenBank/DDBJ whole genome shotgun (WGS) entry which is preliminary data.</text>
</comment>
<dbReference type="InterPro" id="IPR037069">
    <property type="entry name" value="AcylCoA_DH/ox_N_sf"/>
</dbReference>
<dbReference type="PANTHER" id="PTHR43831">
    <property type="entry name" value="ISOBUTYRYL-COA DEHYDROGENASE"/>
    <property type="match status" value="1"/>
</dbReference>
<evidence type="ECO:0000313" key="7">
    <source>
        <dbReference type="Proteomes" id="UP001500266"/>
    </source>
</evidence>
<dbReference type="InterPro" id="IPR046373">
    <property type="entry name" value="Acyl-CoA_Oxase/DH_mid-dom_sf"/>
</dbReference>
<dbReference type="Proteomes" id="UP001500266">
    <property type="component" value="Unassembled WGS sequence"/>
</dbReference>
<evidence type="ECO:0000259" key="5">
    <source>
        <dbReference type="Pfam" id="PF08028"/>
    </source>
</evidence>
<evidence type="ECO:0000313" key="6">
    <source>
        <dbReference type="EMBL" id="GAA4135196.1"/>
    </source>
</evidence>
<dbReference type="PIRSF" id="PIRSF016578">
    <property type="entry name" value="HsaA"/>
    <property type="match status" value="1"/>
</dbReference>
<dbReference type="Pfam" id="PF02770">
    <property type="entry name" value="Acyl-CoA_dh_M"/>
    <property type="match status" value="1"/>
</dbReference>
<evidence type="ECO:0000256" key="2">
    <source>
        <dbReference type="ARBA" id="ARBA00023002"/>
    </source>
</evidence>
<evidence type="ECO:0000259" key="3">
    <source>
        <dbReference type="Pfam" id="PF02770"/>
    </source>
</evidence>
<dbReference type="Gene3D" id="1.20.140.10">
    <property type="entry name" value="Butyryl-CoA Dehydrogenase, subunit A, domain 3"/>
    <property type="match status" value="1"/>
</dbReference>
<feature type="domain" description="Acyl-CoA dehydrogenase/oxidase N-terminal" evidence="4">
    <location>
        <begin position="12"/>
        <end position="79"/>
    </location>
</feature>
<dbReference type="EMBL" id="BAABDO010000017">
    <property type="protein sequence ID" value="GAA4135196.1"/>
    <property type="molecule type" value="Genomic_DNA"/>
</dbReference>
<feature type="domain" description="Acyl-CoA oxidase/dehydrogenase middle" evidence="3">
    <location>
        <begin position="117"/>
        <end position="207"/>
    </location>
</feature>
<name>A0ABP7YG14_9ACTN</name>
<feature type="domain" description="Acyl-CoA dehydrogenase C-terminal" evidence="5">
    <location>
        <begin position="238"/>
        <end position="354"/>
    </location>
</feature>
<keyword evidence="2" id="KW-0560">Oxidoreductase</keyword>
<dbReference type="InterPro" id="IPR013107">
    <property type="entry name" value="Acyl-CoA_DH_C"/>
</dbReference>
<dbReference type="InterPro" id="IPR006091">
    <property type="entry name" value="Acyl-CoA_Oxase/DH_mid-dom"/>
</dbReference>
<dbReference type="PANTHER" id="PTHR43831:SF1">
    <property type="entry name" value="ISOBUTYRYL-COA DEHYDROGENASE, MITOCHONDRIAL"/>
    <property type="match status" value="1"/>
</dbReference>